<feature type="region of interest" description="Disordered" evidence="2">
    <location>
        <begin position="498"/>
        <end position="526"/>
    </location>
</feature>
<feature type="coiled-coil region" evidence="1">
    <location>
        <begin position="212"/>
        <end position="239"/>
    </location>
</feature>
<feature type="region of interest" description="Disordered" evidence="2">
    <location>
        <begin position="88"/>
        <end position="160"/>
    </location>
</feature>
<dbReference type="Proteomes" id="UP000198211">
    <property type="component" value="Unassembled WGS sequence"/>
</dbReference>
<proteinExistence type="predicted"/>
<feature type="compositionally biased region" description="Low complexity" evidence="2">
    <location>
        <begin position="124"/>
        <end position="143"/>
    </location>
</feature>
<sequence>VAYAWSEVPDYASWFEAAKAVSDFVLQQACLNNRDEAWISELRPERRGFGRVQDLAAIQVPVTLLEAHQCATVLQTLFFRSNRRLASGKRRASRRHRRDESPNDSETSRDSRRAPPSSRDDMLTRSSVSGPRTRGTSRSSRTSSSRRSRTSSSGSGAAQVAMNVLHQTQDGLARMRMKQDRRLATLEERQESFLVRQHQAQLDARLGVDRQLQSAIRVVEALAGRLADMESQRQRAETTPSVVAEQVKVEDQSPASLDIGWTQDRVQKDVKEATRRERERVQAEYEERWRQHMAEVEQERARWTVEATRALGAQQEALAAERASFQQLKNTEEHRRSQRHNWKLLSTKFKKLYCRTTGSYAERYFTMKMRASETALQFFYRLNAAAVKAEIPFQTSSKRRELHLRRFVKKLKDVQLKTALDGHQFQSISEVERILRRHEDVWREDGYEMPPTRTRDARADNLPRGGLKPRRPGHAFLTQNVDSGNPPVVEKHVQLQTPEVEEQPRVADPDQSMVRPFDARNGGGIV</sequence>
<feature type="compositionally biased region" description="Basic and acidic residues" evidence="2">
    <location>
        <begin position="98"/>
        <end position="123"/>
    </location>
</feature>
<protein>
    <submittedName>
        <fullName evidence="3">Uncharacterized protein</fullName>
    </submittedName>
</protein>
<feature type="region of interest" description="Disordered" evidence="2">
    <location>
        <begin position="446"/>
        <end position="472"/>
    </location>
</feature>
<feature type="compositionally biased region" description="Basic residues" evidence="2">
    <location>
        <begin position="88"/>
        <end position="97"/>
    </location>
</feature>
<evidence type="ECO:0000313" key="3">
    <source>
        <dbReference type="EMBL" id="OWZ06607.1"/>
    </source>
</evidence>
<evidence type="ECO:0000256" key="1">
    <source>
        <dbReference type="SAM" id="Coils"/>
    </source>
</evidence>
<dbReference type="EMBL" id="NBNE01003889">
    <property type="protein sequence ID" value="OWZ06607.1"/>
    <property type="molecule type" value="Genomic_DNA"/>
</dbReference>
<dbReference type="OrthoDB" id="167584at2759"/>
<keyword evidence="1" id="KW-0175">Coiled coil</keyword>
<evidence type="ECO:0000313" key="4">
    <source>
        <dbReference type="Proteomes" id="UP000198211"/>
    </source>
</evidence>
<feature type="non-terminal residue" evidence="3">
    <location>
        <position position="1"/>
    </location>
</feature>
<keyword evidence="4" id="KW-1185">Reference proteome</keyword>
<comment type="caution">
    <text evidence="3">The sequence shown here is derived from an EMBL/GenBank/DDBJ whole genome shotgun (WGS) entry which is preliminary data.</text>
</comment>
<accession>A0A225VPD0</accession>
<gene>
    <name evidence="3" type="ORF">PHMEG_00021114</name>
</gene>
<organism evidence="3 4">
    <name type="scientific">Phytophthora megakarya</name>
    <dbReference type="NCBI Taxonomy" id="4795"/>
    <lineage>
        <taxon>Eukaryota</taxon>
        <taxon>Sar</taxon>
        <taxon>Stramenopiles</taxon>
        <taxon>Oomycota</taxon>
        <taxon>Peronosporomycetes</taxon>
        <taxon>Peronosporales</taxon>
        <taxon>Peronosporaceae</taxon>
        <taxon>Phytophthora</taxon>
    </lineage>
</organism>
<dbReference type="AlphaFoldDB" id="A0A225VPD0"/>
<name>A0A225VPD0_9STRA</name>
<reference evidence="4" key="1">
    <citation type="submission" date="2017-03" db="EMBL/GenBank/DDBJ databases">
        <title>Phytopthora megakarya and P. palmivora, two closely related causual agents of cacao black pod achieved similar genome size and gene model numbers by different mechanisms.</title>
        <authorList>
            <person name="Ali S."/>
            <person name="Shao J."/>
            <person name="Larry D.J."/>
            <person name="Kronmiller B."/>
            <person name="Shen D."/>
            <person name="Strem M.D."/>
            <person name="Melnick R.L."/>
            <person name="Guiltinan M.J."/>
            <person name="Tyler B.M."/>
            <person name="Meinhardt L.W."/>
            <person name="Bailey B.A."/>
        </authorList>
    </citation>
    <scope>NUCLEOTIDE SEQUENCE [LARGE SCALE GENOMIC DNA]</scope>
    <source>
        <strain evidence="4">zdho120</strain>
    </source>
</reference>
<evidence type="ECO:0000256" key="2">
    <source>
        <dbReference type="SAM" id="MobiDB-lite"/>
    </source>
</evidence>